<evidence type="ECO:0000256" key="1">
    <source>
        <dbReference type="SAM" id="MobiDB-lite"/>
    </source>
</evidence>
<reference evidence="2 3" key="2">
    <citation type="journal article" date="2012" name="Proc. Natl. Acad. Sci. U.S.A.">
        <title>Antigenic diversity is generated by distinct evolutionary mechanisms in African trypanosome species.</title>
        <authorList>
            <person name="Jackson A.P."/>
            <person name="Berry A."/>
            <person name="Aslett M."/>
            <person name="Allison H.C."/>
            <person name="Burton P."/>
            <person name="Vavrova-Anderson J."/>
            <person name="Brown R."/>
            <person name="Browne H."/>
            <person name="Corton N."/>
            <person name="Hauser H."/>
            <person name="Gamble J."/>
            <person name="Gilderthorp R."/>
            <person name="Marcello L."/>
            <person name="McQuillan J."/>
            <person name="Otto T.D."/>
            <person name="Quail M.A."/>
            <person name="Sanders M.J."/>
            <person name="van Tonder A."/>
            <person name="Ginger M.L."/>
            <person name="Field M.C."/>
            <person name="Barry J.D."/>
            <person name="Hertz-Fowler C."/>
            <person name="Berriman M."/>
        </authorList>
    </citation>
    <scope>NUCLEOTIDE SEQUENCE [LARGE SCALE GENOMIC DNA]</scope>
    <source>
        <strain evidence="2 3">IL3000</strain>
    </source>
</reference>
<organism evidence="2 3">
    <name type="scientific">Trypanosoma congolense (strain IL3000)</name>
    <dbReference type="NCBI Taxonomy" id="1068625"/>
    <lineage>
        <taxon>Eukaryota</taxon>
        <taxon>Discoba</taxon>
        <taxon>Euglenozoa</taxon>
        <taxon>Kinetoplastea</taxon>
        <taxon>Metakinetoplastina</taxon>
        <taxon>Trypanosomatida</taxon>
        <taxon>Trypanosomatidae</taxon>
        <taxon>Trypanosoma</taxon>
        <taxon>Nannomonas</taxon>
    </lineage>
</organism>
<dbReference type="VEuPathDB" id="TriTrypDB:TcIL3000_0_18870"/>
<dbReference type="OMA" id="RCIEIWR"/>
<protein>
    <submittedName>
        <fullName evidence="2">WGS project CAEQ00000000 data, annotated contig 743</fullName>
    </submittedName>
</protein>
<feature type="compositionally biased region" description="Polar residues" evidence="1">
    <location>
        <begin position="735"/>
        <end position="747"/>
    </location>
</feature>
<feature type="region of interest" description="Disordered" evidence="1">
    <location>
        <begin position="735"/>
        <end position="764"/>
    </location>
</feature>
<dbReference type="EMBL" id="CAEQ01002540">
    <property type="protein sequence ID" value="CCD17025.1"/>
    <property type="molecule type" value="Genomic_DNA"/>
</dbReference>
<keyword evidence="3" id="KW-1185">Reference proteome</keyword>
<reference evidence="3" key="1">
    <citation type="submission" date="2011-07" db="EMBL/GenBank/DDBJ databases">
        <title>Divergent evolution of antigenic variation in African trypanosomes.</title>
        <authorList>
            <person name="Jackson A.P."/>
            <person name="Berry A."/>
            <person name="Allison H.C."/>
            <person name="Burton P."/>
            <person name="Anderson J."/>
            <person name="Aslett M."/>
            <person name="Brown R."/>
            <person name="Corton N."/>
            <person name="Harris D."/>
            <person name="Hauser H."/>
            <person name="Gamble J."/>
            <person name="Gilderthorp R."/>
            <person name="McQuillan J."/>
            <person name="Quail M.A."/>
            <person name="Sanders M."/>
            <person name="Van Tonder A."/>
            <person name="Ginger M.L."/>
            <person name="Donelson J.E."/>
            <person name="Field M.C."/>
            <person name="Barry J.D."/>
            <person name="Berriman M."/>
            <person name="Hertz-Fowler C."/>
        </authorList>
    </citation>
    <scope>NUCLEOTIDE SEQUENCE [LARGE SCALE GENOMIC DNA]</scope>
    <source>
        <strain evidence="3">IL3000</strain>
    </source>
</reference>
<gene>
    <name evidence="2" type="ORF">TCIL3000_0_18870</name>
</gene>
<proteinExistence type="predicted"/>
<sequence>MSQALECILPPLTCHLTGGVTGEDAVGNGITTNESKAPSCASCGTSSDSYSSFDRSGIAQYPLNVSDPMKGPASSAARTGRCSNLRNSAYRWRRCIEIWRHLLGHDPLFLALLFHSGSLWATEWTQGNVMDVRLGVPHCGDSRKGKKSWAEAVLWFLQLHEGVSVGGGTTGSDDIGPSNTGHVRDWNNKCEREDPRKGGAAFHIHSKDASQVQRAATGLLSEWFSTVDGCGKRFAHAYYLSCAIKIVALVGNASLIEDIPQLYRLVQLDSRFSSHLNAFYSILCCLLVEEAQQQHPCRLSLPPTFFLLNFNVIGRGSRLGVWLPRELTGHKRVGNSIQEGDFYSCVVSSPGVVLRISSSPSATEGAEMCGDIALIIRLLDEADIRQNAALPIVLETEETSPNTGDSRKLPGRGRRQVPQSFLSGGATQPLRCWSATCAATCSFVRMDVANPRNITELLPRFSSSAHTVDNKRSSAQQHLRQGQPHCVAPVRRSSRLSLGRDPLAAVALALSTTARRIVGCRGLFLKKQLVPWVNSSTDVSVANKKNVFSHEENKSQQLHAGEGHTTEQERSLSTSFNQAEEELECVIECSLHLQLQALLLCTTLPQDMVHGFDTWYVEATSNIVDLALGAPWPIVRHLRAVGFAFCLIPPHQQHQSLLIAVGLFATLTQRQEEKNKSHKAGATETKGALKTNIIIGAGWWEIFKICVLHDSIIPAQLHNDIWHLVERSERALRTSHSIRLQNTQNKNSSKDHIDTQPNQNKNNQMKPRLLSLTSRIIPTTKHLINKTREQWNGKKEGKQNPFTARKHHTPYKIISKKNKPTSSLQKKKIALWWKIEINRPP</sequence>
<dbReference type="AlphaFoldDB" id="F9WI80"/>
<comment type="caution">
    <text evidence="2">The sequence shown here is derived from an EMBL/GenBank/DDBJ whole genome shotgun (WGS) entry which is preliminary data.</text>
</comment>
<name>F9WI80_TRYCI</name>
<accession>F9WI80</accession>
<evidence type="ECO:0000313" key="3">
    <source>
        <dbReference type="Proteomes" id="UP000000702"/>
    </source>
</evidence>
<evidence type="ECO:0000313" key="2">
    <source>
        <dbReference type="EMBL" id="CCD17025.1"/>
    </source>
</evidence>
<dbReference type="Proteomes" id="UP000000702">
    <property type="component" value="Unassembled WGS sequence"/>
</dbReference>